<evidence type="ECO:0000313" key="4">
    <source>
        <dbReference type="EMBL" id="PLW87011.1"/>
    </source>
</evidence>
<reference evidence="4 5" key="1">
    <citation type="submission" date="2018-01" db="EMBL/GenBank/DDBJ databases">
        <title>The draft genome sequence of Halioglobus japonicus S1-36.</title>
        <authorList>
            <person name="Du Z.-J."/>
            <person name="Shi M.-J."/>
        </authorList>
    </citation>
    <scope>NUCLEOTIDE SEQUENCE [LARGE SCALE GENOMIC DNA]</scope>
    <source>
        <strain evidence="4 5">S1-36</strain>
    </source>
</reference>
<keyword evidence="1" id="KW-0285">Flavoprotein</keyword>
<dbReference type="InterPro" id="IPR029039">
    <property type="entry name" value="Flavoprotein-like_sf"/>
</dbReference>
<dbReference type="Proteomes" id="UP000235162">
    <property type="component" value="Unassembled WGS sequence"/>
</dbReference>
<keyword evidence="5" id="KW-1185">Reference proteome</keyword>
<dbReference type="GO" id="GO:0010181">
    <property type="term" value="F:FMN binding"/>
    <property type="evidence" value="ECO:0007669"/>
    <property type="project" value="InterPro"/>
</dbReference>
<feature type="domain" description="Flavodoxin-like" evidence="3">
    <location>
        <begin position="1"/>
        <end position="148"/>
    </location>
</feature>
<name>A0AAP8MFP5_9GAMM</name>
<evidence type="ECO:0000313" key="5">
    <source>
        <dbReference type="Proteomes" id="UP000235162"/>
    </source>
</evidence>
<evidence type="ECO:0000259" key="3">
    <source>
        <dbReference type="PROSITE" id="PS50902"/>
    </source>
</evidence>
<dbReference type="SUPFAM" id="SSF52218">
    <property type="entry name" value="Flavoproteins"/>
    <property type="match status" value="1"/>
</dbReference>
<organism evidence="4 5">
    <name type="scientific">Halioglobus japonicus</name>
    <dbReference type="NCBI Taxonomy" id="930805"/>
    <lineage>
        <taxon>Bacteria</taxon>
        <taxon>Pseudomonadati</taxon>
        <taxon>Pseudomonadota</taxon>
        <taxon>Gammaproteobacteria</taxon>
        <taxon>Cellvibrionales</taxon>
        <taxon>Halieaceae</taxon>
        <taxon>Halioglobus</taxon>
    </lineage>
</organism>
<sequence length="148" mass="15371">MLVVYHSQSGTCARLARAAAQGAADTEGVVVEVRRACDASTETVADAAGLLLVAAENSGTLSGEAKAFLDRIFYPAIDRALVLPYALMMSAGNDGRGAVRQAERIFSGIPFTSACEPMIARGEFTDEHKAQAAELGAGFAAGLEMGIF</sequence>
<dbReference type="Gene3D" id="3.40.50.360">
    <property type="match status" value="1"/>
</dbReference>
<protein>
    <submittedName>
        <fullName evidence="4">Flavodoxin</fullName>
    </submittedName>
</protein>
<keyword evidence="2" id="KW-0288">FMN</keyword>
<proteinExistence type="predicted"/>
<dbReference type="InterPro" id="IPR008254">
    <property type="entry name" value="Flavodoxin/NO_synth"/>
</dbReference>
<dbReference type="EMBL" id="PKUR01000002">
    <property type="protein sequence ID" value="PLW87011.1"/>
    <property type="molecule type" value="Genomic_DNA"/>
</dbReference>
<comment type="caution">
    <text evidence="4">The sequence shown here is derived from an EMBL/GenBank/DDBJ whole genome shotgun (WGS) entry which is preliminary data.</text>
</comment>
<dbReference type="Pfam" id="PF00258">
    <property type="entry name" value="Flavodoxin_1"/>
    <property type="match status" value="1"/>
</dbReference>
<gene>
    <name evidence="4" type="ORF">C0029_10035</name>
</gene>
<dbReference type="PROSITE" id="PS50902">
    <property type="entry name" value="FLAVODOXIN_LIKE"/>
    <property type="match status" value="1"/>
</dbReference>
<dbReference type="AlphaFoldDB" id="A0AAP8MFP5"/>
<accession>A0AAP8MFP5</accession>
<evidence type="ECO:0000256" key="1">
    <source>
        <dbReference type="ARBA" id="ARBA00022630"/>
    </source>
</evidence>
<evidence type="ECO:0000256" key="2">
    <source>
        <dbReference type="ARBA" id="ARBA00022643"/>
    </source>
</evidence>